<sequence>MFKIPKWGDDVPKSSLTFGKAAKHKKEKNKDLDTLTIPKNLDKSAQVNGESVPTIKKKVKKTKLNKSNKSNQIKALQSNNPKNTSVINQTAIKCKLKSRKRKHEDNVSNDTEVQNYVSTKSMKAKKRKYNINTEENPSEQLNNVKDMPYSNTFQVENSNIQPIISKKDKKKEMFKKILKMENKRNHISVGGSNLRQRMLEKLKAAQFRFLNEKLYTTSGSEAQKIFQSDPEAFRTYHQGYQQQLKKWPVNPLDLIVKRISQMPKTHTIADMGCGEAALSRRVAQRVHSFDLVAARAGVTACDMARTPLPAAALHAAVYCLALMGTDLTQYLLEANRILKMGGHLLIVEVESRFDNVESFTDDVKRLGFKLKTLDKSHQVFFYMEFIKVGEPPVKKSKLPTLTLKPCLYKKR</sequence>
<dbReference type="AlphaFoldDB" id="A0A9N9WI32"/>
<evidence type="ECO:0000313" key="15">
    <source>
        <dbReference type="EMBL" id="CAG9791713.1"/>
    </source>
</evidence>
<evidence type="ECO:0000256" key="4">
    <source>
        <dbReference type="ARBA" id="ARBA00022491"/>
    </source>
</evidence>
<name>A0A9N9WI32_9NEOP</name>
<keyword evidence="5 13" id="KW-0698">rRNA processing</keyword>
<feature type="region of interest" description="Disordered" evidence="14">
    <location>
        <begin position="44"/>
        <end position="87"/>
    </location>
</feature>
<dbReference type="SUPFAM" id="SSF53335">
    <property type="entry name" value="S-adenosyl-L-methionine-dependent methyltransferases"/>
    <property type="match status" value="1"/>
</dbReference>
<dbReference type="GO" id="GO:0005677">
    <property type="term" value="C:chromatin silencing complex"/>
    <property type="evidence" value="ECO:0007669"/>
    <property type="project" value="TreeGrafter"/>
</dbReference>
<dbReference type="InterPro" id="IPR042036">
    <property type="entry name" value="RRP8_N"/>
</dbReference>
<keyword evidence="9" id="KW-0156">Chromatin regulator</keyword>
<dbReference type="EC" id="2.1.1.-" evidence="13"/>
<dbReference type="GO" id="GO:0005730">
    <property type="term" value="C:nucleolus"/>
    <property type="evidence" value="ECO:0007669"/>
    <property type="project" value="UniProtKB-SubCell"/>
</dbReference>
<evidence type="ECO:0000256" key="13">
    <source>
        <dbReference type="RuleBase" id="RU365074"/>
    </source>
</evidence>
<feature type="compositionally biased region" description="Basic residues" evidence="14">
    <location>
        <begin position="55"/>
        <end position="66"/>
    </location>
</feature>
<keyword evidence="12 13" id="KW-0539">Nucleus</keyword>
<keyword evidence="7 13" id="KW-0808">Transferase</keyword>
<comment type="function">
    <text evidence="13">Probable methyltransferase required to silence rDNA.</text>
</comment>
<evidence type="ECO:0000256" key="5">
    <source>
        <dbReference type="ARBA" id="ARBA00022552"/>
    </source>
</evidence>
<evidence type="ECO:0000256" key="12">
    <source>
        <dbReference type="ARBA" id="ARBA00023242"/>
    </source>
</evidence>
<dbReference type="GO" id="GO:0006364">
    <property type="term" value="P:rRNA processing"/>
    <property type="evidence" value="ECO:0007669"/>
    <property type="project" value="UniProtKB-UniRule"/>
</dbReference>
<dbReference type="PANTHER" id="PTHR12787:SF0">
    <property type="entry name" value="RIBOSOMAL RNA-PROCESSING PROTEIN 8"/>
    <property type="match status" value="1"/>
</dbReference>
<evidence type="ECO:0000256" key="11">
    <source>
        <dbReference type="ARBA" id="ARBA00023163"/>
    </source>
</evidence>
<dbReference type="FunFam" id="1.10.10.2150:FF:000001">
    <property type="entry name" value="Ribosomal RNA-processing protein 8"/>
    <property type="match status" value="1"/>
</dbReference>
<dbReference type="Proteomes" id="UP001153714">
    <property type="component" value="Chromosome 4"/>
</dbReference>
<proteinExistence type="inferred from homology"/>
<feature type="compositionally biased region" description="Polar residues" evidence="14">
    <location>
        <begin position="72"/>
        <end position="87"/>
    </location>
</feature>
<dbReference type="FunFam" id="3.40.50.150:FF:000068">
    <property type="entry name" value="Ribosomal RNA-processing protein 8"/>
    <property type="match status" value="1"/>
</dbReference>
<dbReference type="EMBL" id="OU893335">
    <property type="protein sequence ID" value="CAG9791713.1"/>
    <property type="molecule type" value="Genomic_DNA"/>
</dbReference>
<evidence type="ECO:0000313" key="16">
    <source>
        <dbReference type="Proteomes" id="UP001153714"/>
    </source>
</evidence>
<dbReference type="PANTHER" id="PTHR12787">
    <property type="entry name" value="RIBOSOMAL RNA-PROCESSING PROTEIN 8"/>
    <property type="match status" value="1"/>
</dbReference>
<dbReference type="GO" id="GO:0033553">
    <property type="term" value="C:rDNA heterochromatin"/>
    <property type="evidence" value="ECO:0007669"/>
    <property type="project" value="TreeGrafter"/>
</dbReference>
<evidence type="ECO:0000256" key="9">
    <source>
        <dbReference type="ARBA" id="ARBA00022853"/>
    </source>
</evidence>
<protein>
    <recommendedName>
        <fullName evidence="3 13">Ribosomal RNA-processing protein 8</fullName>
        <ecNumber evidence="13">2.1.1.-</ecNumber>
    </recommendedName>
</protein>
<keyword evidence="11" id="KW-0804">Transcription</keyword>
<comment type="similarity">
    <text evidence="2 13">Belongs to the methyltransferase superfamily. RRP8 family.</text>
</comment>
<evidence type="ECO:0000256" key="1">
    <source>
        <dbReference type="ARBA" id="ARBA00004604"/>
    </source>
</evidence>
<evidence type="ECO:0000256" key="14">
    <source>
        <dbReference type="SAM" id="MobiDB-lite"/>
    </source>
</evidence>
<organism evidence="15 16">
    <name type="scientific">Diatraea saccharalis</name>
    <name type="common">sugarcane borer</name>
    <dbReference type="NCBI Taxonomy" id="40085"/>
    <lineage>
        <taxon>Eukaryota</taxon>
        <taxon>Metazoa</taxon>
        <taxon>Ecdysozoa</taxon>
        <taxon>Arthropoda</taxon>
        <taxon>Hexapoda</taxon>
        <taxon>Insecta</taxon>
        <taxon>Pterygota</taxon>
        <taxon>Neoptera</taxon>
        <taxon>Endopterygota</taxon>
        <taxon>Lepidoptera</taxon>
        <taxon>Glossata</taxon>
        <taxon>Ditrysia</taxon>
        <taxon>Pyraloidea</taxon>
        <taxon>Crambidae</taxon>
        <taxon>Crambinae</taxon>
        <taxon>Diatraea</taxon>
    </lineage>
</organism>
<dbReference type="GO" id="GO:0046015">
    <property type="term" value="P:regulation of transcription by glucose"/>
    <property type="evidence" value="ECO:0007669"/>
    <property type="project" value="TreeGrafter"/>
</dbReference>
<keyword evidence="4" id="KW-0678">Repressor</keyword>
<keyword evidence="6 13" id="KW-0489">Methyltransferase</keyword>
<evidence type="ECO:0000256" key="2">
    <source>
        <dbReference type="ARBA" id="ARBA00006301"/>
    </source>
</evidence>
<dbReference type="GO" id="GO:0000183">
    <property type="term" value="P:rDNA heterochromatin formation"/>
    <property type="evidence" value="ECO:0007669"/>
    <property type="project" value="TreeGrafter"/>
</dbReference>
<evidence type="ECO:0000256" key="3">
    <source>
        <dbReference type="ARBA" id="ARBA00020203"/>
    </source>
</evidence>
<evidence type="ECO:0000256" key="10">
    <source>
        <dbReference type="ARBA" id="ARBA00023015"/>
    </source>
</evidence>
<dbReference type="InterPro" id="IPR029063">
    <property type="entry name" value="SAM-dependent_MTases_sf"/>
</dbReference>
<evidence type="ECO:0000256" key="6">
    <source>
        <dbReference type="ARBA" id="ARBA00022603"/>
    </source>
</evidence>
<dbReference type="Gene3D" id="1.10.10.2150">
    <property type="entry name" value="Ribosomal RNA-processing protein 8, N-terminal domain"/>
    <property type="match status" value="1"/>
</dbReference>
<keyword evidence="10" id="KW-0805">Transcription regulation</keyword>
<dbReference type="OrthoDB" id="10258825at2759"/>
<gene>
    <name evidence="15" type="ORF">DIATSA_LOCUS9310</name>
</gene>
<dbReference type="Gene3D" id="3.40.50.150">
    <property type="entry name" value="Vaccinia Virus protein VP39"/>
    <property type="match status" value="1"/>
</dbReference>
<comment type="subcellular location">
    <subcellularLocation>
        <location evidence="1 13">Nucleus</location>
        <location evidence="1 13">Nucleolus</location>
    </subcellularLocation>
</comment>
<keyword evidence="16" id="KW-1185">Reference proteome</keyword>
<reference evidence="15" key="2">
    <citation type="submission" date="2022-10" db="EMBL/GenBank/DDBJ databases">
        <authorList>
            <consortium name="ENA_rothamsted_submissions"/>
            <consortium name="culmorum"/>
            <person name="King R."/>
        </authorList>
    </citation>
    <scope>NUCLEOTIDE SEQUENCE</scope>
</reference>
<evidence type="ECO:0000256" key="7">
    <source>
        <dbReference type="ARBA" id="ARBA00022679"/>
    </source>
</evidence>
<dbReference type="GO" id="GO:0008168">
    <property type="term" value="F:methyltransferase activity"/>
    <property type="evidence" value="ECO:0007669"/>
    <property type="project" value="UniProtKB-KW"/>
</dbReference>
<evidence type="ECO:0000256" key="8">
    <source>
        <dbReference type="ARBA" id="ARBA00022691"/>
    </source>
</evidence>
<dbReference type="GO" id="GO:0042149">
    <property type="term" value="P:cellular response to glucose starvation"/>
    <property type="evidence" value="ECO:0007669"/>
    <property type="project" value="TreeGrafter"/>
</dbReference>
<accession>A0A9N9WI32</accession>
<dbReference type="InterPro" id="IPR007823">
    <property type="entry name" value="RRP8"/>
</dbReference>
<dbReference type="Pfam" id="PF05148">
    <property type="entry name" value="Methyltransf_8"/>
    <property type="match status" value="1"/>
</dbReference>
<keyword evidence="8 13" id="KW-0949">S-adenosyl-L-methionine</keyword>
<dbReference type="GO" id="GO:0032259">
    <property type="term" value="P:methylation"/>
    <property type="evidence" value="ECO:0007669"/>
    <property type="project" value="UniProtKB-KW"/>
</dbReference>
<reference evidence="15" key="1">
    <citation type="submission" date="2021-12" db="EMBL/GenBank/DDBJ databases">
        <authorList>
            <person name="King R."/>
        </authorList>
    </citation>
    <scope>NUCLEOTIDE SEQUENCE</scope>
</reference>